<dbReference type="AlphaFoldDB" id="A0A4U5MJX1"/>
<dbReference type="OrthoDB" id="10474708at2759"/>
<evidence type="ECO:0000256" key="1">
    <source>
        <dbReference type="SAM" id="Phobius"/>
    </source>
</evidence>
<accession>A0A4U5MJX1</accession>
<feature type="transmembrane region" description="Helical" evidence="1">
    <location>
        <begin position="41"/>
        <end position="65"/>
    </location>
</feature>
<proteinExistence type="predicted"/>
<keyword evidence="1" id="KW-1133">Transmembrane helix</keyword>
<comment type="caution">
    <text evidence="2">The sequence shown here is derived from an EMBL/GenBank/DDBJ whole genome shotgun (WGS) entry which is preliminary data.</text>
</comment>
<dbReference type="Proteomes" id="UP000298663">
    <property type="component" value="Unassembled WGS sequence"/>
</dbReference>
<reference evidence="2 3" key="1">
    <citation type="journal article" date="2015" name="Genome Biol.">
        <title>Comparative genomics of Steinernema reveals deeply conserved gene regulatory networks.</title>
        <authorList>
            <person name="Dillman A.R."/>
            <person name="Macchietto M."/>
            <person name="Porter C.F."/>
            <person name="Rogers A."/>
            <person name="Williams B."/>
            <person name="Antoshechkin I."/>
            <person name="Lee M.M."/>
            <person name="Goodwin Z."/>
            <person name="Lu X."/>
            <person name="Lewis E.E."/>
            <person name="Goodrich-Blair H."/>
            <person name="Stock S.P."/>
            <person name="Adams B.J."/>
            <person name="Sternberg P.W."/>
            <person name="Mortazavi A."/>
        </authorList>
    </citation>
    <scope>NUCLEOTIDE SEQUENCE [LARGE SCALE GENOMIC DNA]</scope>
    <source>
        <strain evidence="2 3">ALL</strain>
    </source>
</reference>
<keyword evidence="3" id="KW-1185">Reference proteome</keyword>
<protein>
    <recommendedName>
        <fullName evidence="4">G-protein coupled receptors family 1 profile domain-containing protein</fullName>
    </recommendedName>
</protein>
<feature type="transmembrane region" description="Helical" evidence="1">
    <location>
        <begin position="85"/>
        <end position="102"/>
    </location>
</feature>
<dbReference type="EMBL" id="AZBU02000007">
    <property type="protein sequence ID" value="TKR69671.1"/>
    <property type="molecule type" value="Genomic_DNA"/>
</dbReference>
<gene>
    <name evidence="2" type="ORF">L596_021801</name>
</gene>
<evidence type="ECO:0000313" key="3">
    <source>
        <dbReference type="Proteomes" id="UP000298663"/>
    </source>
</evidence>
<keyword evidence="1" id="KW-0812">Transmembrane</keyword>
<feature type="transmembrane region" description="Helical" evidence="1">
    <location>
        <begin position="6"/>
        <end position="29"/>
    </location>
</feature>
<reference evidence="2 3" key="2">
    <citation type="journal article" date="2019" name="G3 (Bethesda)">
        <title>Hybrid Assembly of the Genome of the Entomopathogenic Nematode Steinernema carpocapsae Identifies the X-Chromosome.</title>
        <authorList>
            <person name="Serra L."/>
            <person name="Macchietto M."/>
            <person name="Macias-Munoz A."/>
            <person name="McGill C.J."/>
            <person name="Rodriguez I.M."/>
            <person name="Rodriguez B."/>
            <person name="Murad R."/>
            <person name="Mortazavi A."/>
        </authorList>
    </citation>
    <scope>NUCLEOTIDE SEQUENCE [LARGE SCALE GENOMIC DNA]</scope>
    <source>
        <strain evidence="2 3">ALL</strain>
    </source>
</reference>
<evidence type="ECO:0008006" key="4">
    <source>
        <dbReference type="Google" id="ProtNLM"/>
    </source>
</evidence>
<dbReference type="SUPFAM" id="SSF81321">
    <property type="entry name" value="Family A G protein-coupled receptor-like"/>
    <property type="match status" value="1"/>
</dbReference>
<keyword evidence="1" id="KW-0472">Membrane</keyword>
<feature type="transmembrane region" description="Helical" evidence="1">
    <location>
        <begin position="245"/>
        <end position="264"/>
    </location>
</feature>
<organism evidence="2 3">
    <name type="scientific">Steinernema carpocapsae</name>
    <name type="common">Entomopathogenic nematode</name>
    <dbReference type="NCBI Taxonomy" id="34508"/>
    <lineage>
        <taxon>Eukaryota</taxon>
        <taxon>Metazoa</taxon>
        <taxon>Ecdysozoa</taxon>
        <taxon>Nematoda</taxon>
        <taxon>Chromadorea</taxon>
        <taxon>Rhabditida</taxon>
        <taxon>Tylenchina</taxon>
        <taxon>Panagrolaimomorpha</taxon>
        <taxon>Strongyloidoidea</taxon>
        <taxon>Steinernematidae</taxon>
        <taxon>Steinernema</taxon>
    </lineage>
</organism>
<feature type="transmembrane region" description="Helical" evidence="1">
    <location>
        <begin position="169"/>
        <end position="190"/>
    </location>
</feature>
<name>A0A4U5MJX1_STECR</name>
<evidence type="ECO:0000313" key="2">
    <source>
        <dbReference type="EMBL" id="TKR69671.1"/>
    </source>
</evidence>
<dbReference type="Gene3D" id="1.20.1070.10">
    <property type="entry name" value="Rhodopsin 7-helix transmembrane proteins"/>
    <property type="match status" value="1"/>
</dbReference>
<sequence>MFNTIVGASYLVVSCFLFFINVVLMLAIHITPNYKTCTFKIVQNICIACIMQLVPFMVGGIMTLSNSMFSYYLDRIMGIFIESGWFLYIALSLTLAVDRLIIFTRFRKLQTHVAIFLFANSWLFWLASVIILSLPDFGYTYSITDDGPLAWGYYRTRAGAILMADVEPYIDLCVFGIVFVVYCVVVFLLFETRNAVRSESGSSSISKLEYRILFTAIISFLYETSFAIYSFWAIPFPVERRNRRVFMNLFWMIDSGLFALIALVTSRRFRRKVLDVMFIKIFALSSVV</sequence>
<feature type="transmembrane region" description="Helical" evidence="1">
    <location>
        <begin position="210"/>
        <end position="233"/>
    </location>
</feature>
<feature type="transmembrane region" description="Helical" evidence="1">
    <location>
        <begin position="114"/>
        <end position="134"/>
    </location>
</feature>